<dbReference type="AlphaFoldDB" id="A0AAD4F850"/>
<gene>
    <name evidence="1" type="ORF">G6011_06875</name>
</gene>
<keyword evidence="2" id="KW-1185">Reference proteome</keyword>
<accession>A0AAD4F850</accession>
<organism evidence="1 2">
    <name type="scientific">Alternaria panax</name>
    <dbReference type="NCBI Taxonomy" id="48097"/>
    <lineage>
        <taxon>Eukaryota</taxon>
        <taxon>Fungi</taxon>
        <taxon>Dikarya</taxon>
        <taxon>Ascomycota</taxon>
        <taxon>Pezizomycotina</taxon>
        <taxon>Dothideomycetes</taxon>
        <taxon>Pleosporomycetidae</taxon>
        <taxon>Pleosporales</taxon>
        <taxon>Pleosporineae</taxon>
        <taxon>Pleosporaceae</taxon>
        <taxon>Alternaria</taxon>
        <taxon>Alternaria sect. Panax</taxon>
    </lineage>
</organism>
<sequence length="146" mass="16171">MSASPVASVATEFGDGKIRDELMRQTDEERYPVYETRKGALKSAKSNWTSMIKNGPPEHCFSVPVLDEVPFPDVLARKAYSLDGESVGRMLYNGRTTETSMLGFKNMKARRAYTLGEETALADHKGKARLSVNIDTRAAISLRPVD</sequence>
<comment type="caution">
    <text evidence="1">The sequence shown here is derived from an EMBL/GenBank/DDBJ whole genome shotgun (WGS) entry which is preliminary data.</text>
</comment>
<reference evidence="1" key="1">
    <citation type="submission" date="2021-07" db="EMBL/GenBank/DDBJ databases">
        <title>Genome Resource of American Ginseng Black Spot Pathogen Alternaria panax.</title>
        <authorList>
            <person name="Qiu C."/>
            <person name="Wang W."/>
            <person name="Liu Z."/>
        </authorList>
    </citation>
    <scope>NUCLEOTIDE SEQUENCE</scope>
    <source>
        <strain evidence="1">BNCC115425</strain>
    </source>
</reference>
<evidence type="ECO:0000313" key="2">
    <source>
        <dbReference type="Proteomes" id="UP001199106"/>
    </source>
</evidence>
<proteinExistence type="predicted"/>
<protein>
    <submittedName>
        <fullName evidence="1">Uncharacterized protein</fullName>
    </submittedName>
</protein>
<name>A0AAD4F850_9PLEO</name>
<dbReference type="EMBL" id="JAANER010000010">
    <property type="protein sequence ID" value="KAG9185544.1"/>
    <property type="molecule type" value="Genomic_DNA"/>
</dbReference>
<dbReference type="Proteomes" id="UP001199106">
    <property type="component" value="Unassembled WGS sequence"/>
</dbReference>
<evidence type="ECO:0000313" key="1">
    <source>
        <dbReference type="EMBL" id="KAG9185544.1"/>
    </source>
</evidence>